<keyword evidence="3 7" id="KW-0732">Signal</keyword>
<evidence type="ECO:0000256" key="5">
    <source>
        <dbReference type="PIRNR" id="PIRNR019574"/>
    </source>
</evidence>
<evidence type="ECO:0000313" key="9">
    <source>
        <dbReference type="Proteomes" id="UP000196655"/>
    </source>
</evidence>
<dbReference type="InterPro" id="IPR006059">
    <property type="entry name" value="SBP"/>
</dbReference>
<dbReference type="AlphaFoldDB" id="A0A211ZQX7"/>
<reference evidence="9" key="1">
    <citation type="submission" date="2017-05" db="EMBL/GenBank/DDBJ databases">
        <authorList>
            <person name="Macchi M."/>
            <person name="Festa S."/>
            <person name="Coppotelli B.M."/>
            <person name="Morelli I.S."/>
        </authorList>
    </citation>
    <scope>NUCLEOTIDE SEQUENCE [LARGE SCALE GENOMIC DNA]</scope>
    <source>
        <strain evidence="9">I</strain>
    </source>
</reference>
<protein>
    <recommendedName>
        <fullName evidence="5">Putrescine-binding periplasmic protein</fullName>
    </recommendedName>
</protein>
<comment type="function">
    <text evidence="5">Required for the activity of the bacterial periplasmic transport system of putrescine.</text>
</comment>
<dbReference type="RefSeq" id="WP_218823393.1">
    <property type="nucleotide sequence ID" value="NZ_NHON01000011.1"/>
</dbReference>
<evidence type="ECO:0000256" key="1">
    <source>
        <dbReference type="ARBA" id="ARBA00004418"/>
    </source>
</evidence>
<dbReference type="STRING" id="1122125.GCA_000423185_03190"/>
<feature type="binding site" evidence="6">
    <location>
        <begin position="172"/>
        <end position="175"/>
    </location>
    <ligand>
        <name>spermidine</name>
        <dbReference type="ChEBI" id="CHEBI:57834"/>
    </ligand>
</feature>
<dbReference type="PIRSF" id="PIRSF019574">
    <property type="entry name" value="Periplasmic_polyamine_BP"/>
    <property type="match status" value="1"/>
</dbReference>
<gene>
    <name evidence="8" type="ORF">BWR60_07845</name>
</gene>
<keyword evidence="4 5" id="KW-0574">Periplasm</keyword>
<dbReference type="PANTHER" id="PTHR30222:SF12">
    <property type="entry name" value="NORSPERMIDINE SENSOR"/>
    <property type="match status" value="1"/>
</dbReference>
<comment type="caution">
    <text evidence="8">The sequence shown here is derived from an EMBL/GenBank/DDBJ whole genome shotgun (WGS) entry which is preliminary data.</text>
</comment>
<sequence length="351" mass="38831">MGSARQLLLAAMAAIGALTAASAAQAAGGELYFYNWSNYYPPELLKKFEAETGIKVTLDVYDSNETLLAKLQAGAAGYDVVVPSDYMLAMMIKQNLLQEIDAGQMADFKNVGAPHDKPWYDPERKYSAPYMWGTTGFSYDTAKVEGGKVDDSWWSIFNPDGPFKGKLGMMNDPVEVYKAAAMYLGINYCTESSEDAGKIFKLLEAQKPGVSLYNSDGTIERMIAGEVAAHMQWNGAAHRTKEGRPTVTYVYPKEGINFWNDNFAVPVGAKNVENAKIFIDWMMKPENIAIATNFTGYNNAIKGSPEFMDPKLRDDPAVNTPQEMLSRLNPNQNCSPAAVDLRDRVWTRLKS</sequence>
<organism evidence="8 9">
    <name type="scientific">Inquilinus limosus</name>
    <dbReference type="NCBI Taxonomy" id="171674"/>
    <lineage>
        <taxon>Bacteria</taxon>
        <taxon>Pseudomonadati</taxon>
        <taxon>Pseudomonadota</taxon>
        <taxon>Alphaproteobacteria</taxon>
        <taxon>Rhodospirillales</taxon>
        <taxon>Rhodospirillaceae</taxon>
        <taxon>Inquilinus</taxon>
    </lineage>
</organism>
<name>A0A211ZQX7_9PROT</name>
<dbReference type="InterPro" id="IPR001188">
    <property type="entry name" value="Sperm_putr-bd"/>
</dbReference>
<evidence type="ECO:0000256" key="3">
    <source>
        <dbReference type="ARBA" id="ARBA00022729"/>
    </source>
</evidence>
<dbReference type="SUPFAM" id="SSF53850">
    <property type="entry name" value="Periplasmic binding protein-like II"/>
    <property type="match status" value="1"/>
</dbReference>
<keyword evidence="9" id="KW-1185">Reference proteome</keyword>
<dbReference type="GO" id="GO:0019808">
    <property type="term" value="F:polyamine binding"/>
    <property type="evidence" value="ECO:0007669"/>
    <property type="project" value="InterPro"/>
</dbReference>
<proteinExistence type="inferred from homology"/>
<keyword evidence="2 5" id="KW-0813">Transport</keyword>
<evidence type="ECO:0000256" key="2">
    <source>
        <dbReference type="ARBA" id="ARBA00022448"/>
    </source>
</evidence>
<dbReference type="PANTHER" id="PTHR30222">
    <property type="entry name" value="SPERMIDINE/PUTRESCINE-BINDING PERIPLASMIC PROTEIN"/>
    <property type="match status" value="1"/>
</dbReference>
<evidence type="ECO:0000256" key="6">
    <source>
        <dbReference type="PIRSR" id="PIRSR019574-1"/>
    </source>
</evidence>
<feature type="signal peptide" evidence="7">
    <location>
        <begin position="1"/>
        <end position="26"/>
    </location>
</feature>
<dbReference type="Proteomes" id="UP000196655">
    <property type="component" value="Unassembled WGS sequence"/>
</dbReference>
<dbReference type="EMBL" id="NHON01000011">
    <property type="protein sequence ID" value="OWJ67594.1"/>
    <property type="molecule type" value="Genomic_DNA"/>
</dbReference>
<dbReference type="GO" id="GO:0015846">
    <property type="term" value="P:polyamine transport"/>
    <property type="evidence" value="ECO:0007669"/>
    <property type="project" value="InterPro"/>
</dbReference>
<evidence type="ECO:0000256" key="7">
    <source>
        <dbReference type="SAM" id="SignalP"/>
    </source>
</evidence>
<dbReference type="Gene3D" id="3.40.190.10">
    <property type="entry name" value="Periplasmic binding protein-like II"/>
    <property type="match status" value="2"/>
</dbReference>
<feature type="chain" id="PRO_5012374559" description="Putrescine-binding periplasmic protein" evidence="7">
    <location>
        <begin position="27"/>
        <end position="351"/>
    </location>
</feature>
<dbReference type="PRINTS" id="PR00909">
    <property type="entry name" value="SPERMDNBNDNG"/>
</dbReference>
<feature type="binding site" evidence="6">
    <location>
        <position position="86"/>
    </location>
    <ligand>
        <name>spermidine</name>
        <dbReference type="ChEBI" id="CHEBI:57834"/>
    </ligand>
</feature>
<dbReference type="GO" id="GO:0042597">
    <property type="term" value="C:periplasmic space"/>
    <property type="evidence" value="ECO:0007669"/>
    <property type="project" value="UniProtKB-SubCell"/>
</dbReference>
<comment type="subcellular location">
    <subcellularLocation>
        <location evidence="1 5">Periplasm</location>
    </subcellularLocation>
</comment>
<evidence type="ECO:0000256" key="4">
    <source>
        <dbReference type="ARBA" id="ARBA00022764"/>
    </source>
</evidence>
<accession>A0A211ZQX7</accession>
<dbReference type="Pfam" id="PF13416">
    <property type="entry name" value="SBP_bac_8"/>
    <property type="match status" value="1"/>
</dbReference>
<evidence type="ECO:0000313" key="8">
    <source>
        <dbReference type="EMBL" id="OWJ67594.1"/>
    </source>
</evidence>
<comment type="similarity">
    <text evidence="5">Belongs to the bacterial solute-binding protein PotD/PotF family.</text>
</comment>